<evidence type="ECO:0000256" key="4">
    <source>
        <dbReference type="ARBA" id="ARBA00023163"/>
    </source>
</evidence>
<keyword evidence="3" id="KW-0238">DNA-binding</keyword>
<sequence length="295" mass="32487">MELYQLKTFVAVAEEGNLTKAAERIFASQPAVSGHIKALEEELGLPLFVRTPRGMQLTEAGKELKLKAEAILLAADDLLHQARNYRKDLTGTLCVVLNTDPDFLRVTGLIDAMAQTHPKLRLKFQQGDSWNILKDVRDRRVDGGFSFSENHYAEVTALPLDDIPIRVVAPASWAARIKGRSMDQLAAMPWVKPNMECPYMAIIEGVLKDSGIFLSDYIEVDSEDVIRQLVAAGKGLSLLKEHDAVAMVTAGTAVVCDFGPPLSLPISFVYPKCRENDPLIRALADAVIQAWNTSD</sequence>
<evidence type="ECO:0000256" key="3">
    <source>
        <dbReference type="ARBA" id="ARBA00023125"/>
    </source>
</evidence>
<name>A0ABM8AS37_9BACT</name>
<evidence type="ECO:0000256" key="1">
    <source>
        <dbReference type="ARBA" id="ARBA00009437"/>
    </source>
</evidence>
<evidence type="ECO:0000259" key="5">
    <source>
        <dbReference type="PROSITE" id="PS50931"/>
    </source>
</evidence>
<dbReference type="Gene3D" id="3.40.190.290">
    <property type="match status" value="1"/>
</dbReference>
<dbReference type="PANTHER" id="PTHR30126:SF40">
    <property type="entry name" value="HTH-TYPE TRANSCRIPTIONAL REGULATOR GLTR"/>
    <property type="match status" value="1"/>
</dbReference>
<dbReference type="PANTHER" id="PTHR30126">
    <property type="entry name" value="HTH-TYPE TRANSCRIPTIONAL REGULATOR"/>
    <property type="match status" value="1"/>
</dbReference>
<keyword evidence="4" id="KW-0804">Transcription</keyword>
<dbReference type="SUPFAM" id="SSF46785">
    <property type="entry name" value="Winged helix' DNA-binding domain"/>
    <property type="match status" value="1"/>
</dbReference>
<dbReference type="Pfam" id="PF00126">
    <property type="entry name" value="HTH_1"/>
    <property type="match status" value="1"/>
</dbReference>
<dbReference type="PROSITE" id="PS50931">
    <property type="entry name" value="HTH_LYSR"/>
    <property type="match status" value="1"/>
</dbReference>
<dbReference type="InterPro" id="IPR036390">
    <property type="entry name" value="WH_DNA-bd_sf"/>
</dbReference>
<dbReference type="Pfam" id="PF03466">
    <property type="entry name" value="LysR_substrate"/>
    <property type="match status" value="1"/>
</dbReference>
<gene>
    <name evidence="6" type="ORF">JCM14722_18280</name>
</gene>
<evidence type="ECO:0000313" key="6">
    <source>
        <dbReference type="EMBL" id="BDQ34286.1"/>
    </source>
</evidence>
<organism evidence="6 7">
    <name type="scientific">Pseudodesulfovibrio portus</name>
    <dbReference type="NCBI Taxonomy" id="231439"/>
    <lineage>
        <taxon>Bacteria</taxon>
        <taxon>Pseudomonadati</taxon>
        <taxon>Thermodesulfobacteriota</taxon>
        <taxon>Desulfovibrionia</taxon>
        <taxon>Desulfovibrionales</taxon>
        <taxon>Desulfovibrionaceae</taxon>
    </lineage>
</organism>
<evidence type="ECO:0000256" key="2">
    <source>
        <dbReference type="ARBA" id="ARBA00023015"/>
    </source>
</evidence>
<accession>A0ABM8AS37</accession>
<dbReference type="InterPro" id="IPR000847">
    <property type="entry name" value="LysR_HTH_N"/>
</dbReference>
<feature type="domain" description="HTH lysR-type" evidence="5">
    <location>
        <begin position="1"/>
        <end position="58"/>
    </location>
</feature>
<dbReference type="RefSeq" id="WP_264981188.1">
    <property type="nucleotide sequence ID" value="NZ_AP026708.1"/>
</dbReference>
<protein>
    <submittedName>
        <fullName evidence="6">LysR family transcriptional regulator</fullName>
    </submittedName>
</protein>
<dbReference type="InterPro" id="IPR005119">
    <property type="entry name" value="LysR_subst-bd"/>
</dbReference>
<dbReference type="CDD" id="cd05466">
    <property type="entry name" value="PBP2_LTTR_substrate"/>
    <property type="match status" value="1"/>
</dbReference>
<dbReference type="EMBL" id="AP026708">
    <property type="protein sequence ID" value="BDQ34286.1"/>
    <property type="molecule type" value="Genomic_DNA"/>
</dbReference>
<keyword evidence="2" id="KW-0805">Transcription regulation</keyword>
<evidence type="ECO:0000313" key="7">
    <source>
        <dbReference type="Proteomes" id="UP001061361"/>
    </source>
</evidence>
<reference evidence="6" key="1">
    <citation type="submission" date="2022-08" db="EMBL/GenBank/DDBJ databases">
        <title>Genome Sequence of the sulphate-reducing bacterium, Pseudodesulfovibrio portus JCM14722.</title>
        <authorList>
            <person name="Kondo R."/>
            <person name="Kataoka T."/>
        </authorList>
    </citation>
    <scope>NUCLEOTIDE SEQUENCE</scope>
    <source>
        <strain evidence="6">JCM 14722</strain>
    </source>
</reference>
<dbReference type="PRINTS" id="PR00039">
    <property type="entry name" value="HTHLYSR"/>
</dbReference>
<proteinExistence type="inferred from homology"/>
<comment type="similarity">
    <text evidence="1">Belongs to the LysR transcriptional regulatory family.</text>
</comment>
<keyword evidence="7" id="KW-1185">Reference proteome</keyword>
<dbReference type="SUPFAM" id="SSF53850">
    <property type="entry name" value="Periplasmic binding protein-like II"/>
    <property type="match status" value="1"/>
</dbReference>
<dbReference type="Gene3D" id="1.10.10.10">
    <property type="entry name" value="Winged helix-like DNA-binding domain superfamily/Winged helix DNA-binding domain"/>
    <property type="match status" value="1"/>
</dbReference>
<dbReference type="InterPro" id="IPR036388">
    <property type="entry name" value="WH-like_DNA-bd_sf"/>
</dbReference>
<dbReference type="Proteomes" id="UP001061361">
    <property type="component" value="Chromosome"/>
</dbReference>